<evidence type="ECO:0000313" key="1">
    <source>
        <dbReference type="EMBL" id="EGV64810.1"/>
    </source>
</evidence>
<organism evidence="2">
    <name type="scientific">Candida tenuis (strain ATCC 10573 / BCRC 21748 / CBS 615 / JCM 9827 / NBRC 10315 / NRRL Y-1498 / VKM Y-70)</name>
    <name type="common">Yeast</name>
    <name type="synonym">Yamadazyma tenuis</name>
    <dbReference type="NCBI Taxonomy" id="590646"/>
    <lineage>
        <taxon>Eukaryota</taxon>
        <taxon>Fungi</taxon>
        <taxon>Dikarya</taxon>
        <taxon>Ascomycota</taxon>
        <taxon>Saccharomycotina</taxon>
        <taxon>Pichiomycetes</taxon>
        <taxon>Debaryomycetaceae</taxon>
        <taxon>Yamadazyma</taxon>
    </lineage>
</organism>
<dbReference type="AlphaFoldDB" id="G3B0V1"/>
<evidence type="ECO:0000313" key="2">
    <source>
        <dbReference type="Proteomes" id="UP000000707"/>
    </source>
</evidence>
<keyword evidence="2" id="KW-1185">Reference proteome</keyword>
<protein>
    <submittedName>
        <fullName evidence="1">Uncharacterized protein</fullName>
    </submittedName>
</protein>
<proteinExistence type="predicted"/>
<dbReference type="HOGENOM" id="CLU_3068480_0_0_1"/>
<name>G3B0V1_CANTC</name>
<dbReference type="Proteomes" id="UP000000707">
    <property type="component" value="Unassembled WGS sequence"/>
</dbReference>
<sequence>MNVANETTSTFENRINQSALCGYVQEGICEGSECQVRRRLTSGWTPHSAHPWV</sequence>
<dbReference type="EMBL" id="GL996515">
    <property type="protein sequence ID" value="EGV64810.1"/>
    <property type="molecule type" value="Genomic_DNA"/>
</dbReference>
<reference evidence="1 2" key="1">
    <citation type="journal article" date="2011" name="Proc. Natl. Acad. Sci. U.S.A.">
        <title>Comparative genomics of xylose-fermenting fungi for enhanced biofuel production.</title>
        <authorList>
            <person name="Wohlbach D.J."/>
            <person name="Kuo A."/>
            <person name="Sato T.K."/>
            <person name="Potts K.M."/>
            <person name="Salamov A.A."/>
            <person name="LaButti K.M."/>
            <person name="Sun H."/>
            <person name="Clum A."/>
            <person name="Pangilinan J.L."/>
            <person name="Lindquist E.A."/>
            <person name="Lucas S."/>
            <person name="Lapidus A."/>
            <person name="Jin M."/>
            <person name="Gunawan C."/>
            <person name="Balan V."/>
            <person name="Dale B.E."/>
            <person name="Jeffries T.W."/>
            <person name="Zinkel R."/>
            <person name="Barry K.W."/>
            <person name="Grigoriev I.V."/>
            <person name="Gasch A.P."/>
        </authorList>
    </citation>
    <scope>NUCLEOTIDE SEQUENCE [LARGE SCALE GENOMIC DNA]</scope>
    <source>
        <strain evidence="2">ATCC 10573 / BCRC 21748 / CBS 615 / JCM 9827 / NBRC 10315 / NRRL Y-1498 / VKM Y-70</strain>
    </source>
</reference>
<gene>
    <name evidence="1" type="ORF">CANTEDRAFT_113581</name>
</gene>
<accession>G3B0V1</accession>